<reference evidence="9 10" key="1">
    <citation type="journal article" date="2012" name="PLoS Pathog.">
        <title>Diverse lifestyles and strategies of plant pathogenesis encoded in the genomes of eighteen Dothideomycetes fungi.</title>
        <authorList>
            <person name="Ohm R.A."/>
            <person name="Feau N."/>
            <person name="Henrissat B."/>
            <person name="Schoch C.L."/>
            <person name="Horwitz B.A."/>
            <person name="Barry K.W."/>
            <person name="Condon B.J."/>
            <person name="Copeland A.C."/>
            <person name="Dhillon B."/>
            <person name="Glaser F."/>
            <person name="Hesse C.N."/>
            <person name="Kosti I."/>
            <person name="LaButti K."/>
            <person name="Lindquist E.A."/>
            <person name="Lucas S."/>
            <person name="Salamov A.A."/>
            <person name="Bradshaw R.E."/>
            <person name="Ciuffetti L."/>
            <person name="Hamelin R.C."/>
            <person name="Kema G.H.J."/>
            <person name="Lawrence C."/>
            <person name="Scott J.A."/>
            <person name="Spatafora J.W."/>
            <person name="Turgeon B.G."/>
            <person name="de Wit P.J.G.M."/>
            <person name="Zhong S."/>
            <person name="Goodwin S.B."/>
            <person name="Grigoriev I.V."/>
        </authorList>
    </citation>
    <scope>NUCLEOTIDE SEQUENCE [LARGE SCALE GENOMIC DNA]</scope>
    <source>
        <strain evidence="10">28A</strain>
    </source>
</reference>
<evidence type="ECO:0000256" key="4">
    <source>
        <dbReference type="ARBA" id="ARBA00023136"/>
    </source>
</evidence>
<feature type="transmembrane region" description="Helical" evidence="7">
    <location>
        <begin position="103"/>
        <end position="123"/>
    </location>
</feature>
<keyword evidence="4 7" id="KW-0472">Membrane</keyword>
<keyword evidence="3 7" id="KW-1133">Transmembrane helix</keyword>
<dbReference type="RefSeq" id="XP_008029656.1">
    <property type="nucleotide sequence ID" value="XM_008031465.1"/>
</dbReference>
<dbReference type="Proteomes" id="UP000016935">
    <property type="component" value="Unassembled WGS sequence"/>
</dbReference>
<feature type="domain" description="Rhodopsin" evidence="8">
    <location>
        <begin position="35"/>
        <end position="276"/>
    </location>
</feature>
<proteinExistence type="inferred from homology"/>
<dbReference type="EMBL" id="KB908844">
    <property type="protein sequence ID" value="EOA82550.1"/>
    <property type="molecule type" value="Genomic_DNA"/>
</dbReference>
<reference evidence="9 10" key="2">
    <citation type="journal article" date="2013" name="PLoS Genet.">
        <title>Comparative genome structure, secondary metabolite, and effector coding capacity across Cochliobolus pathogens.</title>
        <authorList>
            <person name="Condon B.J."/>
            <person name="Leng Y."/>
            <person name="Wu D."/>
            <person name="Bushley K.E."/>
            <person name="Ohm R.A."/>
            <person name="Otillar R."/>
            <person name="Martin J."/>
            <person name="Schackwitz W."/>
            <person name="Grimwood J."/>
            <person name="MohdZainudin N."/>
            <person name="Xue C."/>
            <person name="Wang R."/>
            <person name="Manning V.A."/>
            <person name="Dhillon B."/>
            <person name="Tu Z.J."/>
            <person name="Steffenson B.J."/>
            <person name="Salamov A."/>
            <person name="Sun H."/>
            <person name="Lowry S."/>
            <person name="LaButti K."/>
            <person name="Han J."/>
            <person name="Copeland A."/>
            <person name="Lindquist E."/>
            <person name="Barry K."/>
            <person name="Schmutz J."/>
            <person name="Baker S.E."/>
            <person name="Ciuffetti L.M."/>
            <person name="Grigoriev I.V."/>
            <person name="Zhong S."/>
            <person name="Turgeon B.G."/>
        </authorList>
    </citation>
    <scope>NUCLEOTIDE SEQUENCE [LARGE SCALE GENOMIC DNA]</scope>
    <source>
        <strain evidence="10">28A</strain>
    </source>
</reference>
<comment type="similarity">
    <text evidence="5">Belongs to the SAT4 family.</text>
</comment>
<sequence length="387" mass="43006">MAPIVNPQESIEAFRHRLDGVSIFTYIMIMVLVPLRIWCRYRHRGWRNVQWDDYMALGALAIANGFFYVCIIGMRESLGLHINEIENPLQIVAFLKNVYVGNILYTLSITTIKLSVLAFYWRLFEIKARITICVVTAAAVAWCIAILLCVILSCLPVRAAWDITITDAKCIALRGIYLGGSVPNVFLDLFIVLMPLPHVWRLNAPFAQRIVLAGMFALGTFIAVVSLVRLIIFLQIPIATQGDVTYNFREIIMWSIVEVNVGLACACLPSLKPVFKMVGLNKLFSFSSSRPSNVESPVASHQYATGGSSGSRPRKKGATGGLFSTLAGMSRMDDEEETKFANDESGKNNAEIELARVSDDSAQRNTVSGINVQKNWSVFVDERKGGR</sequence>
<evidence type="ECO:0000259" key="8">
    <source>
        <dbReference type="Pfam" id="PF20684"/>
    </source>
</evidence>
<dbReference type="GeneID" id="19399345"/>
<dbReference type="HOGENOM" id="CLU_028200_0_0_1"/>
<dbReference type="PANTHER" id="PTHR33048">
    <property type="entry name" value="PTH11-LIKE INTEGRAL MEMBRANE PROTEIN (AFU_ORTHOLOGUE AFUA_5G11245)"/>
    <property type="match status" value="1"/>
</dbReference>
<feature type="transmembrane region" description="Helical" evidence="7">
    <location>
        <begin position="175"/>
        <end position="198"/>
    </location>
</feature>
<dbReference type="InterPro" id="IPR049326">
    <property type="entry name" value="Rhodopsin_dom_fungi"/>
</dbReference>
<dbReference type="GO" id="GO:0016020">
    <property type="term" value="C:membrane"/>
    <property type="evidence" value="ECO:0007669"/>
    <property type="project" value="UniProtKB-SubCell"/>
</dbReference>
<evidence type="ECO:0000256" key="3">
    <source>
        <dbReference type="ARBA" id="ARBA00022989"/>
    </source>
</evidence>
<protein>
    <recommendedName>
        <fullName evidence="8">Rhodopsin domain-containing protein</fullName>
    </recommendedName>
</protein>
<evidence type="ECO:0000256" key="2">
    <source>
        <dbReference type="ARBA" id="ARBA00022692"/>
    </source>
</evidence>
<name>R0IAV6_EXST2</name>
<feature type="region of interest" description="Disordered" evidence="6">
    <location>
        <begin position="289"/>
        <end position="319"/>
    </location>
</feature>
<dbReference type="eggNOG" id="ENOG502SNA9">
    <property type="taxonomic scope" value="Eukaryota"/>
</dbReference>
<feature type="transmembrane region" description="Helical" evidence="7">
    <location>
        <begin position="51"/>
        <end position="74"/>
    </location>
</feature>
<feature type="transmembrane region" description="Helical" evidence="7">
    <location>
        <begin position="20"/>
        <end position="39"/>
    </location>
</feature>
<evidence type="ECO:0000256" key="1">
    <source>
        <dbReference type="ARBA" id="ARBA00004141"/>
    </source>
</evidence>
<accession>R0IAV6</accession>
<comment type="subcellular location">
    <subcellularLocation>
        <location evidence="1">Membrane</location>
        <topology evidence="1">Multi-pass membrane protein</topology>
    </subcellularLocation>
</comment>
<feature type="transmembrane region" description="Helical" evidence="7">
    <location>
        <begin position="210"/>
        <end position="239"/>
    </location>
</feature>
<evidence type="ECO:0000256" key="7">
    <source>
        <dbReference type="SAM" id="Phobius"/>
    </source>
</evidence>
<dbReference type="Pfam" id="PF20684">
    <property type="entry name" value="Fung_rhodopsin"/>
    <property type="match status" value="1"/>
</dbReference>
<organism evidence="9 10">
    <name type="scientific">Exserohilum turcicum (strain 28A)</name>
    <name type="common">Northern leaf blight fungus</name>
    <name type="synonym">Setosphaeria turcica</name>
    <dbReference type="NCBI Taxonomy" id="671987"/>
    <lineage>
        <taxon>Eukaryota</taxon>
        <taxon>Fungi</taxon>
        <taxon>Dikarya</taxon>
        <taxon>Ascomycota</taxon>
        <taxon>Pezizomycotina</taxon>
        <taxon>Dothideomycetes</taxon>
        <taxon>Pleosporomycetidae</taxon>
        <taxon>Pleosporales</taxon>
        <taxon>Pleosporineae</taxon>
        <taxon>Pleosporaceae</taxon>
        <taxon>Exserohilum</taxon>
    </lineage>
</organism>
<dbReference type="OrthoDB" id="5417844at2759"/>
<dbReference type="PANTHER" id="PTHR33048:SF47">
    <property type="entry name" value="INTEGRAL MEMBRANE PROTEIN-RELATED"/>
    <property type="match status" value="1"/>
</dbReference>
<gene>
    <name evidence="9" type="ORF">SETTUDRAFT_165051</name>
</gene>
<evidence type="ECO:0000313" key="10">
    <source>
        <dbReference type="Proteomes" id="UP000016935"/>
    </source>
</evidence>
<evidence type="ECO:0000256" key="5">
    <source>
        <dbReference type="ARBA" id="ARBA00038359"/>
    </source>
</evidence>
<evidence type="ECO:0000313" key="9">
    <source>
        <dbReference type="EMBL" id="EOA82550.1"/>
    </source>
</evidence>
<keyword evidence="2 7" id="KW-0812">Transmembrane</keyword>
<dbReference type="InterPro" id="IPR052337">
    <property type="entry name" value="SAT4-like"/>
</dbReference>
<dbReference type="AlphaFoldDB" id="R0IAV6"/>
<dbReference type="STRING" id="671987.R0IAV6"/>
<feature type="transmembrane region" description="Helical" evidence="7">
    <location>
        <begin position="130"/>
        <end position="155"/>
    </location>
</feature>
<evidence type="ECO:0000256" key="6">
    <source>
        <dbReference type="SAM" id="MobiDB-lite"/>
    </source>
</evidence>
<keyword evidence="10" id="KW-1185">Reference proteome</keyword>